<feature type="chain" id="PRO_5029759313" description="AAA+ ATPase domain-containing protein" evidence="12">
    <location>
        <begin position="19"/>
        <end position="1715"/>
    </location>
</feature>
<dbReference type="InterPro" id="IPR003593">
    <property type="entry name" value="AAA+_ATPase"/>
</dbReference>
<feature type="transmembrane region" description="Helical" evidence="11">
    <location>
        <begin position="971"/>
        <end position="997"/>
    </location>
</feature>
<dbReference type="Pfam" id="PF17862">
    <property type="entry name" value="AAA_lid_3"/>
    <property type="match status" value="1"/>
</dbReference>
<dbReference type="InterPro" id="IPR005821">
    <property type="entry name" value="Ion_trans_dom"/>
</dbReference>
<dbReference type="Gene3D" id="1.10.8.60">
    <property type="match status" value="1"/>
</dbReference>
<dbReference type="FunFam" id="3.40.50.300:FF:001054">
    <property type="entry name" value="ATPase, AAA family, putative"/>
    <property type="match status" value="1"/>
</dbReference>
<dbReference type="Pfam" id="PF00520">
    <property type="entry name" value="Ion_trans"/>
    <property type="match status" value="2"/>
</dbReference>
<dbReference type="Pfam" id="PF00004">
    <property type="entry name" value="AAA"/>
    <property type="match status" value="1"/>
</dbReference>
<evidence type="ECO:0000313" key="14">
    <source>
        <dbReference type="EMBL" id="KAF4712282.1"/>
    </source>
</evidence>
<keyword evidence="12" id="KW-0732">Signal</keyword>
<dbReference type="EMBL" id="JABANM010026862">
    <property type="protein sequence ID" value="KAF4712282.1"/>
    <property type="molecule type" value="Genomic_DNA"/>
</dbReference>
<feature type="domain" description="AAA+ ATPase" evidence="13">
    <location>
        <begin position="1452"/>
        <end position="1588"/>
    </location>
</feature>
<accession>A0A7J6QVY8</accession>
<feature type="compositionally biased region" description="Basic and acidic residues" evidence="10">
    <location>
        <begin position="1185"/>
        <end position="1199"/>
    </location>
</feature>
<proteinExistence type="inferred from homology"/>
<evidence type="ECO:0000256" key="7">
    <source>
        <dbReference type="ARBA" id="ARBA00022840"/>
    </source>
</evidence>
<reference evidence="14 15" key="1">
    <citation type="submission" date="2020-04" db="EMBL/GenBank/DDBJ databases">
        <title>Perkinsus olseni comparative genomics.</title>
        <authorList>
            <person name="Bogema D.R."/>
        </authorList>
    </citation>
    <scope>NUCLEOTIDE SEQUENCE [LARGE SCALE GENOMIC DNA]</scope>
    <source>
        <strain evidence="14">ATCC PRA-205</strain>
    </source>
</reference>
<evidence type="ECO:0000256" key="9">
    <source>
        <dbReference type="ARBA" id="ARBA00023136"/>
    </source>
</evidence>
<dbReference type="Gene3D" id="3.40.50.300">
    <property type="entry name" value="P-loop containing nucleotide triphosphate hydrolases"/>
    <property type="match status" value="1"/>
</dbReference>
<feature type="transmembrane region" description="Helical" evidence="11">
    <location>
        <begin position="537"/>
        <end position="563"/>
    </location>
</feature>
<evidence type="ECO:0000256" key="12">
    <source>
        <dbReference type="SAM" id="SignalP"/>
    </source>
</evidence>
<dbReference type="GO" id="GO:0016887">
    <property type="term" value="F:ATP hydrolysis activity"/>
    <property type="evidence" value="ECO:0007669"/>
    <property type="project" value="InterPro"/>
</dbReference>
<feature type="region of interest" description="Disordered" evidence="10">
    <location>
        <begin position="1367"/>
        <end position="1396"/>
    </location>
</feature>
<dbReference type="Proteomes" id="UP000574390">
    <property type="component" value="Unassembled WGS sequence"/>
</dbReference>
<dbReference type="SUPFAM" id="SSF52540">
    <property type="entry name" value="P-loop containing nucleoside triphosphate hydrolases"/>
    <property type="match status" value="1"/>
</dbReference>
<dbReference type="InterPro" id="IPR041569">
    <property type="entry name" value="AAA_lid_3"/>
</dbReference>
<feature type="transmembrane region" description="Helical" evidence="11">
    <location>
        <begin position="331"/>
        <end position="350"/>
    </location>
</feature>
<sequence>YQLALALALTTLLGVAVVKELHGGGGVQRRIWVGNLSVEGCGLAQFWESRVTELRAGVDVLAFAVVPYYLSLAILVPLLGWPYVIYSQWMSTLIPLLCQSTSEDEYYDYDHHGIPVEGERYTPVEGMETLQEAFSRQKHLFLTTGFVGLSCWLVFSSLYYYFEKNNPRMIYCPEGLLAPSLCYNRYSSIPLSMYHTLIVLLGEYPHISDYSTGGRIISIFAVIFGAAVVAIPAGLLGAGIQSRLRAIHEVISTPEASLSTGETPTSGRQRLPVISRLEFQESLSARVGLDHEALFRIMRALDGHHGEMVLRLTSAGGGEGWRVDLGKFTRFITCWVLLPLSLIHTLLLGLPPPSRPPLDRYALGPLGVVMTLVFTVELLLRLYCAPLMPEFNHSAATSTIFYTSRATRFPRAQARFCEYAFGTAYGLVDVLAVLPGLLLWFMPANEYLRVLLLVRVFKAERYVAGFAFFRQILRDNRAMLVYSGGLAVGIWLLSAEFMYYTERYSINPEVGRYYSTLDGSLWLTLLNLSGESPLGDYSLLGSIITAGLGLFAVGVVAVPLGVLGTGMQDRLEALLDEDVPAAAAASKLAMTATSEALRTTYPLQRRVFALVNPRETDDRSKLDWFKGATMQYWSSCYQQWLGFWLAISTLVAVLETIPSYHQSWPPWSRTLMSIGEAAAVLVFTLDYGMRVYCAPLSVGKWASRGYVNPSSMRWAYATTFLAVVDLLSILPWWITVSTNSSLTDRYDGEFRLLRLCRILNLDFLSSTCSLLLRVVKAQRRCLVRAFYVVLALWLSLGGLLWFTEHTDSQLAGDPPLPQDVRYGSLVSSSFPYAMVHLTGDFPIIDYTPSGKVVLAFAVVLAVGVTAVPAGLLAAAFTTALRSRRERERARRREAAGIIGKHVRRYMVRKRLEGIAMEARLMQMRELAERRKRTLVHRVHCLIHHERFYRGLMMVLILFNILAVLLESDGAVLSVIGKAFFDYFEFISVTLFTVDYLARLYSAPANPLVGCRRARYIKSFLGLVDVISILPFWIECLIYLLDPSLGGLADASIFRVFRIFRILLLEHFLIAWRRLSLVWYECKDSVLSTGVIAAVVWLFVSCLFYEFENPPSAAAVEDSPFDSIPSSMYYSAVFLGGDWGMVDFSPAGKGLCVVVALLGVALFSLPAGLVFEAFGDVLTNVEDSAEDHSRPKDASVEGHVVHGKPAGQPSAGIQRRSRMPSSDTSEVLSSLLAYLRQEHSNDDGVATRKAIQSAVSLLEVGAPQLAASPADAAYLRSVLERRWIDQKIELDDRAEKEKLLWQQIVSVTGEPSSKAIDVDDICDELMAELSLTKRETTHGKRKETERVEPTTDKRAINGILSSVARGRAGGGQLRKGLESDKDGVEESEKSSSLDHLQPEMVEAIEALRVSPSEATMVRDDDIAGLKFAKQTITEVLIMPQRFPQLFASPLTRPPRGVLLFGPPGTGKTMLGRWIASKVNATFINVSASTLFSKWIGESEKMVNTLFQVADHYQPTVIFIDEIDSILGARSEGDHESTRRLKNEFLAALDGVTSKPESRILFLGATNLPWQIDAAALRRFPKKLYTPLPGMEARRYLITRLLQLHHSSMVSTGGLPSSVDDGAIDRLSSSTEGYSGSDIKQLMCAAAMISIRETLSKLASSTEGDVDPLTLTPRPLVEADLEDALTHSHASEARLEEYIQWNDKFGSWPTQVVMHDE</sequence>
<feature type="transmembrane region" description="Helical" evidence="11">
    <location>
        <begin position="640"/>
        <end position="660"/>
    </location>
</feature>
<dbReference type="GO" id="GO:0005216">
    <property type="term" value="F:monoatomic ion channel activity"/>
    <property type="evidence" value="ECO:0007669"/>
    <property type="project" value="InterPro"/>
</dbReference>
<gene>
    <name evidence="14" type="ORF">FOZ62_029562</name>
</gene>
<organism evidence="14 15">
    <name type="scientific">Perkinsus olseni</name>
    <name type="common">Perkinsus atlanticus</name>
    <dbReference type="NCBI Taxonomy" id="32597"/>
    <lineage>
        <taxon>Eukaryota</taxon>
        <taxon>Sar</taxon>
        <taxon>Alveolata</taxon>
        <taxon>Perkinsozoa</taxon>
        <taxon>Perkinsea</taxon>
        <taxon>Perkinsida</taxon>
        <taxon>Perkinsidae</taxon>
        <taxon>Perkinsus</taxon>
    </lineage>
</organism>
<feature type="signal peptide" evidence="12">
    <location>
        <begin position="1"/>
        <end position="18"/>
    </location>
</feature>
<evidence type="ECO:0000256" key="8">
    <source>
        <dbReference type="ARBA" id="ARBA00022989"/>
    </source>
</evidence>
<feature type="region of interest" description="Disordered" evidence="10">
    <location>
        <begin position="1184"/>
        <end position="1218"/>
    </location>
</feature>
<evidence type="ECO:0000256" key="10">
    <source>
        <dbReference type="SAM" id="MobiDB-lite"/>
    </source>
</evidence>
<keyword evidence="7" id="KW-0067">ATP-binding</keyword>
<evidence type="ECO:0000256" key="6">
    <source>
        <dbReference type="ARBA" id="ARBA00022741"/>
    </source>
</evidence>
<keyword evidence="6" id="KW-0547">Nucleotide-binding</keyword>
<feature type="compositionally biased region" description="Basic and acidic residues" evidence="10">
    <location>
        <begin position="1374"/>
        <end position="1391"/>
    </location>
</feature>
<protein>
    <recommendedName>
        <fullName evidence="13">AAA+ ATPase domain-containing protein</fullName>
    </recommendedName>
</protein>
<evidence type="ECO:0000256" key="2">
    <source>
        <dbReference type="ARBA" id="ARBA00004496"/>
    </source>
</evidence>
<dbReference type="InterPro" id="IPR003959">
    <property type="entry name" value="ATPase_AAA_core"/>
</dbReference>
<feature type="transmembrane region" description="Helical" evidence="11">
    <location>
        <begin position="362"/>
        <end position="384"/>
    </location>
</feature>
<feature type="transmembrane region" description="Helical" evidence="11">
    <location>
        <begin position="852"/>
        <end position="880"/>
    </location>
</feature>
<dbReference type="PANTHER" id="PTHR23074:SF17">
    <property type="entry name" value="FIDGETIN-LIKE PROTEIN 1"/>
    <property type="match status" value="1"/>
</dbReference>
<evidence type="ECO:0000259" key="13">
    <source>
        <dbReference type="SMART" id="SM00382"/>
    </source>
</evidence>
<dbReference type="InterPro" id="IPR027417">
    <property type="entry name" value="P-loop_NTPase"/>
</dbReference>
<comment type="caution">
    <text evidence="14">The sequence shown here is derived from an EMBL/GenBank/DDBJ whole genome shotgun (WGS) entry which is preliminary data.</text>
</comment>
<feature type="transmembrane region" description="Helical" evidence="11">
    <location>
        <begin position="480"/>
        <end position="500"/>
    </location>
</feature>
<comment type="similarity">
    <text evidence="3">Belongs to the AAA ATPase family.</text>
</comment>
<dbReference type="PANTHER" id="PTHR23074">
    <property type="entry name" value="AAA DOMAIN-CONTAINING"/>
    <property type="match status" value="1"/>
</dbReference>
<evidence type="ECO:0000256" key="5">
    <source>
        <dbReference type="ARBA" id="ARBA00022692"/>
    </source>
</evidence>
<feature type="transmembrane region" description="Helical" evidence="11">
    <location>
        <begin position="782"/>
        <end position="802"/>
    </location>
</feature>
<feature type="transmembrane region" description="Helical" evidence="11">
    <location>
        <begin position="947"/>
        <end position="965"/>
    </location>
</feature>
<evidence type="ECO:0000313" key="15">
    <source>
        <dbReference type="Proteomes" id="UP000574390"/>
    </source>
</evidence>
<feature type="transmembrane region" description="Helical" evidence="11">
    <location>
        <begin position="1150"/>
        <end position="1170"/>
    </location>
</feature>
<keyword evidence="8 11" id="KW-1133">Transmembrane helix</keyword>
<feature type="transmembrane region" description="Helical" evidence="11">
    <location>
        <begin position="140"/>
        <end position="162"/>
    </location>
</feature>
<feature type="transmembrane region" description="Helical" evidence="11">
    <location>
        <begin position="216"/>
        <end position="238"/>
    </location>
</feature>
<keyword evidence="5 11" id="KW-0812">Transmembrane</keyword>
<feature type="transmembrane region" description="Helical" evidence="11">
    <location>
        <begin position="60"/>
        <end position="86"/>
    </location>
</feature>
<name>A0A7J6QVY8_PEROL</name>
<dbReference type="GO" id="GO:0016020">
    <property type="term" value="C:membrane"/>
    <property type="evidence" value="ECO:0007669"/>
    <property type="project" value="UniProtKB-SubCell"/>
</dbReference>
<dbReference type="CDD" id="cd19509">
    <property type="entry name" value="RecA-like_VPS4-like"/>
    <property type="match status" value="1"/>
</dbReference>
<evidence type="ECO:0000256" key="4">
    <source>
        <dbReference type="ARBA" id="ARBA00022490"/>
    </source>
</evidence>
<evidence type="ECO:0000256" key="1">
    <source>
        <dbReference type="ARBA" id="ARBA00004141"/>
    </source>
</evidence>
<feature type="non-terminal residue" evidence="14">
    <location>
        <position position="1715"/>
    </location>
</feature>
<dbReference type="SUPFAM" id="SSF81324">
    <property type="entry name" value="Voltage-gated potassium channels"/>
    <property type="match status" value="4"/>
</dbReference>
<dbReference type="GO" id="GO:0005524">
    <property type="term" value="F:ATP binding"/>
    <property type="evidence" value="ECO:0007669"/>
    <property type="project" value="UniProtKB-KW"/>
</dbReference>
<comment type="subcellular location">
    <subcellularLocation>
        <location evidence="2">Cytoplasm</location>
    </subcellularLocation>
    <subcellularLocation>
        <location evidence="1">Membrane</location>
        <topology evidence="1">Multi-pass membrane protein</topology>
    </subcellularLocation>
</comment>
<dbReference type="GO" id="GO:0005737">
    <property type="term" value="C:cytoplasm"/>
    <property type="evidence" value="ECO:0007669"/>
    <property type="project" value="UniProtKB-SubCell"/>
</dbReference>
<feature type="transmembrane region" description="Helical" evidence="11">
    <location>
        <begin position="714"/>
        <end position="734"/>
    </location>
</feature>
<evidence type="ECO:0000256" key="11">
    <source>
        <dbReference type="SAM" id="Phobius"/>
    </source>
</evidence>
<dbReference type="Gene3D" id="1.10.287.70">
    <property type="match status" value="4"/>
</dbReference>
<feature type="transmembrane region" description="Helical" evidence="11">
    <location>
        <begin position="419"/>
        <end position="441"/>
    </location>
</feature>
<keyword evidence="4" id="KW-0963">Cytoplasm</keyword>
<dbReference type="InterPro" id="IPR050304">
    <property type="entry name" value="MT-severing_AAA_ATPase"/>
</dbReference>
<dbReference type="SMART" id="SM00382">
    <property type="entry name" value="AAA"/>
    <property type="match status" value="1"/>
</dbReference>
<feature type="transmembrane region" description="Helical" evidence="11">
    <location>
        <begin position="1018"/>
        <end position="1040"/>
    </location>
</feature>
<keyword evidence="9 11" id="KW-0472">Membrane</keyword>
<evidence type="ECO:0000256" key="3">
    <source>
        <dbReference type="ARBA" id="ARBA00006914"/>
    </source>
</evidence>
<feature type="transmembrane region" description="Helical" evidence="11">
    <location>
        <begin position="1084"/>
        <end position="1106"/>
    </location>
</feature>